<dbReference type="InterPro" id="IPR002109">
    <property type="entry name" value="Glutaredoxin"/>
</dbReference>
<dbReference type="Gene3D" id="3.40.30.10">
    <property type="entry name" value="Glutaredoxin"/>
    <property type="match status" value="1"/>
</dbReference>
<gene>
    <name evidence="3" type="primary">LOC123150491</name>
</gene>
<organism evidence="3">
    <name type="scientific">Triticum aestivum</name>
    <name type="common">Wheat</name>
    <dbReference type="NCBI Taxonomy" id="4565"/>
    <lineage>
        <taxon>Eukaryota</taxon>
        <taxon>Viridiplantae</taxon>
        <taxon>Streptophyta</taxon>
        <taxon>Embryophyta</taxon>
        <taxon>Tracheophyta</taxon>
        <taxon>Spermatophyta</taxon>
        <taxon>Magnoliopsida</taxon>
        <taxon>Liliopsida</taxon>
        <taxon>Poales</taxon>
        <taxon>Poaceae</taxon>
        <taxon>BOP clade</taxon>
        <taxon>Pooideae</taxon>
        <taxon>Triticodae</taxon>
        <taxon>Triticeae</taxon>
        <taxon>Triticinae</taxon>
        <taxon>Triticum</taxon>
    </lineage>
</organism>
<accession>A0A3B6RC79</accession>
<dbReference type="CDD" id="cd03031">
    <property type="entry name" value="GRX_GRX_like"/>
    <property type="match status" value="1"/>
</dbReference>
<dbReference type="Pfam" id="PF23733">
    <property type="entry name" value="GRXCR1-2_C"/>
    <property type="match status" value="1"/>
</dbReference>
<dbReference type="OMA" id="ENCERME"/>
<dbReference type="Gramene" id="TraesCS7A03G0430800.1">
    <property type="protein sequence ID" value="TraesCS7A03G0430800.1.CDS1"/>
    <property type="gene ID" value="TraesCS7A03G0430800"/>
</dbReference>
<feature type="domain" description="Glutaredoxin" evidence="2">
    <location>
        <begin position="292"/>
        <end position="362"/>
    </location>
</feature>
<name>A0A3B6RC79_WHEAT</name>
<dbReference type="OrthoDB" id="423313at2759"/>
<evidence type="ECO:0000313" key="3">
    <source>
        <dbReference type="EnsemblPlants" id="TraesCS7A02G185200.1.cds1"/>
    </source>
</evidence>
<evidence type="ECO:0000256" key="1">
    <source>
        <dbReference type="SAM" id="MobiDB-lite"/>
    </source>
</evidence>
<dbReference type="AlphaFoldDB" id="A0A3B6RC79"/>
<protein>
    <recommendedName>
        <fullName evidence="2">Glutaredoxin domain-containing protein</fullName>
    </recommendedName>
</protein>
<dbReference type="Pfam" id="PF00462">
    <property type="entry name" value="Glutaredoxin"/>
    <property type="match status" value="1"/>
</dbReference>
<keyword evidence="4" id="KW-1185">Reference proteome</keyword>
<dbReference type="PANTHER" id="PTHR45669">
    <property type="entry name" value="GLUTAREDOXIN DOMAIN-CONTAINING CYSTEINE-RICH PROTEIN CG12206-RELATED"/>
    <property type="match status" value="1"/>
</dbReference>
<feature type="compositionally biased region" description="Low complexity" evidence="1">
    <location>
        <begin position="103"/>
        <end position="114"/>
    </location>
</feature>
<proteinExistence type="predicted"/>
<sequence length="455" mass="47149">MGCKGSKHALHGGGGGALDARKCASGLVARHSVALRSSTLGTLSLDRATAAAVSFAGGEGAVAGATAARSGKEGAAGRCRSFAGWFPASPKVEPGQPVKRQRLAPPRTPTKTPARAPEEINVWELMDGLDDDGAEDEEEEEYDDCVDGQVESAPGSPEFDPDVLSAFREALAELSPPPPEADDASDGGAVVKKDEIEVFADVASDGGAVVKNEEIQVFADVVSDGGAVVKEEIQVFDDVASDGGAIVKKEEIQVFAGVVRARLDVLQGRIDSRSQKNPPPPPPPPESARRVVVYLTSLRGIRQTYEDCWAASTILSSYGVHVDERDLSMHAGYKEELRDALGAGAPAAGTGVLPQVFVDGWHLGGAEEVRRMHESGELAEALEACEPAPGAAGGGKDGPGGFAAEPCGGCGGARFVPCDVCSGSCKLFVEDEDGAGAFRRCPDCNENGLLRCPIC</sequence>
<dbReference type="Proteomes" id="UP000019116">
    <property type="component" value="Chromosome 7A"/>
</dbReference>
<dbReference type="SMR" id="A0A3B6RC79"/>
<dbReference type="Gramene" id="TraesCS7A02G185200.1">
    <property type="protein sequence ID" value="TraesCS7A02G185200.1.cds1"/>
    <property type="gene ID" value="TraesCS7A02G185200"/>
</dbReference>
<dbReference type="InterPro" id="IPR036249">
    <property type="entry name" value="Thioredoxin-like_sf"/>
</dbReference>
<dbReference type="GeneID" id="123150491"/>
<dbReference type="Gramene" id="TraesNOR7A03G03908160.1">
    <property type="protein sequence ID" value="TraesNOR7A03G03908160.1.CDS1"/>
    <property type="gene ID" value="TraesNOR7A03G03908160"/>
</dbReference>
<evidence type="ECO:0000313" key="4">
    <source>
        <dbReference type="Proteomes" id="UP000019116"/>
    </source>
</evidence>
<evidence type="ECO:0000259" key="2">
    <source>
        <dbReference type="Pfam" id="PF00462"/>
    </source>
</evidence>
<dbReference type="PROSITE" id="PS51354">
    <property type="entry name" value="GLUTAREDOXIN_2"/>
    <property type="match status" value="1"/>
</dbReference>
<dbReference type="STRING" id="4565.A0A3B6RC79"/>
<dbReference type="SUPFAM" id="SSF52833">
    <property type="entry name" value="Thioredoxin-like"/>
    <property type="match status" value="1"/>
</dbReference>
<reference evidence="3" key="2">
    <citation type="submission" date="2018-10" db="UniProtKB">
        <authorList>
            <consortium name="EnsemblPlants"/>
        </authorList>
    </citation>
    <scope>IDENTIFICATION</scope>
</reference>
<feature type="region of interest" description="Disordered" evidence="1">
    <location>
        <begin position="89"/>
        <end position="114"/>
    </location>
</feature>
<dbReference type="PANTHER" id="PTHR45669:SF29">
    <property type="entry name" value="OS06G0226100 PROTEIN"/>
    <property type="match status" value="1"/>
</dbReference>
<reference evidence="3" key="1">
    <citation type="submission" date="2018-08" db="EMBL/GenBank/DDBJ databases">
        <authorList>
            <person name="Rossello M."/>
        </authorList>
    </citation>
    <scope>NUCLEOTIDE SEQUENCE [LARGE SCALE GENOMIC DNA]</scope>
    <source>
        <strain evidence="3">cv. Chinese Spring</strain>
    </source>
</reference>
<dbReference type="RefSeq" id="XP_044426270.1">
    <property type="nucleotide sequence ID" value="XM_044570335.1"/>
</dbReference>
<feature type="compositionally biased region" description="Pro residues" evidence="1">
    <location>
        <begin position="277"/>
        <end position="286"/>
    </location>
</feature>
<dbReference type="EnsemblPlants" id="TraesCS7A02G185200.1">
    <property type="protein sequence ID" value="TraesCS7A02G185200.1.cds1"/>
    <property type="gene ID" value="TraesCS7A02G185200"/>
</dbReference>
<feature type="region of interest" description="Disordered" evidence="1">
    <location>
        <begin position="269"/>
        <end position="288"/>
    </location>
</feature>